<keyword evidence="2" id="KW-1185">Reference proteome</keyword>
<proteinExistence type="predicted"/>
<name>A0A6N7YQ04_9PSEU</name>
<dbReference type="RefSeq" id="WP_154756306.1">
    <property type="nucleotide sequence ID" value="NZ_WMBA01000009.1"/>
</dbReference>
<organism evidence="1 2">
    <name type="scientific">Amycolatopsis pithecellobii</name>
    <dbReference type="NCBI Taxonomy" id="664692"/>
    <lineage>
        <taxon>Bacteria</taxon>
        <taxon>Bacillati</taxon>
        <taxon>Actinomycetota</taxon>
        <taxon>Actinomycetes</taxon>
        <taxon>Pseudonocardiales</taxon>
        <taxon>Pseudonocardiaceae</taxon>
        <taxon>Amycolatopsis</taxon>
    </lineage>
</organism>
<evidence type="ECO:0000313" key="2">
    <source>
        <dbReference type="Proteomes" id="UP000440096"/>
    </source>
</evidence>
<reference evidence="1 2" key="1">
    <citation type="submission" date="2019-11" db="EMBL/GenBank/DDBJ databases">
        <title>Draft genome of Amycolatopsis RM579.</title>
        <authorList>
            <person name="Duangmal K."/>
            <person name="Mingma R."/>
        </authorList>
    </citation>
    <scope>NUCLEOTIDE SEQUENCE [LARGE SCALE GENOMIC DNA]</scope>
    <source>
        <strain evidence="1 2">RM579</strain>
    </source>
</reference>
<accession>A0A6N7YQ04</accession>
<dbReference type="AlphaFoldDB" id="A0A6N7YQ04"/>
<sequence>MNTKRSQALKTALRRIRDSPLRTEPEDQLVDLVIAAEALYLNDQPKDRSELRHRASQRAALFSDDPDKPQIRRFIQSAYDARSAVAHGGALDVKVLRMRDGKRPESVKQFVNNLDAFIRAAALKAVTLVASGKMLDWQGWEAQMLDSAPPVS</sequence>
<dbReference type="OrthoDB" id="3698152at2"/>
<protein>
    <submittedName>
        <fullName evidence="1">Uncharacterized protein</fullName>
    </submittedName>
</protein>
<evidence type="ECO:0000313" key="1">
    <source>
        <dbReference type="EMBL" id="MTD54082.1"/>
    </source>
</evidence>
<dbReference type="EMBL" id="WMBA01000009">
    <property type="protein sequence ID" value="MTD54082.1"/>
    <property type="molecule type" value="Genomic_DNA"/>
</dbReference>
<gene>
    <name evidence="1" type="ORF">GKO32_08845</name>
</gene>
<comment type="caution">
    <text evidence="1">The sequence shown here is derived from an EMBL/GenBank/DDBJ whole genome shotgun (WGS) entry which is preliminary data.</text>
</comment>
<dbReference type="Proteomes" id="UP000440096">
    <property type="component" value="Unassembled WGS sequence"/>
</dbReference>